<feature type="region of interest" description="Disordered" evidence="12">
    <location>
        <begin position="428"/>
        <end position="460"/>
    </location>
</feature>
<feature type="transmembrane region" description="Helical" evidence="10">
    <location>
        <begin position="483"/>
        <end position="503"/>
    </location>
</feature>
<name>A0A5C3EDW2_9BASI</name>
<dbReference type="EMBL" id="OOIN01000025">
    <property type="protein sequence ID" value="SPO28854.1"/>
    <property type="molecule type" value="Genomic_DNA"/>
</dbReference>
<feature type="compositionally biased region" description="Polar residues" evidence="12">
    <location>
        <begin position="82"/>
        <end position="112"/>
    </location>
</feature>
<reference evidence="13 14" key="1">
    <citation type="submission" date="2018-03" db="EMBL/GenBank/DDBJ databases">
        <authorList>
            <person name="Guldener U."/>
        </authorList>
    </citation>
    <scope>NUCLEOTIDE SEQUENCE [LARGE SCALE GENOMIC DNA]</scope>
    <source>
        <strain evidence="13 14">NBRC100155</strain>
    </source>
</reference>
<dbReference type="GO" id="GO:0007007">
    <property type="term" value="P:inner mitochondrial membrane organization"/>
    <property type="evidence" value="ECO:0007669"/>
    <property type="project" value="TreeGrafter"/>
</dbReference>
<keyword evidence="14" id="KW-1185">Reference proteome</keyword>
<keyword evidence="3 10" id="KW-0999">Mitochondrion inner membrane</keyword>
<keyword evidence="6 11" id="KW-0175">Coiled coil</keyword>
<evidence type="ECO:0000256" key="3">
    <source>
        <dbReference type="ARBA" id="ARBA00022792"/>
    </source>
</evidence>
<dbReference type="Proteomes" id="UP000324022">
    <property type="component" value="Unassembled WGS sequence"/>
</dbReference>
<protein>
    <recommendedName>
        <fullName evidence="10">Sensitive to high expression protein 9, mitochondrial</fullName>
    </recommendedName>
</protein>
<dbReference type="GO" id="GO:0005743">
    <property type="term" value="C:mitochondrial inner membrane"/>
    <property type="evidence" value="ECO:0007669"/>
    <property type="project" value="UniProtKB-SubCell"/>
</dbReference>
<dbReference type="Pfam" id="PF05546">
    <property type="entry name" value="She9_MDM33"/>
    <property type="match status" value="1"/>
</dbReference>
<keyword evidence="8 10" id="KW-0472">Membrane</keyword>
<feature type="coiled-coil region" evidence="11">
    <location>
        <begin position="307"/>
        <end position="334"/>
    </location>
</feature>
<feature type="compositionally biased region" description="Low complexity" evidence="12">
    <location>
        <begin position="167"/>
        <end position="177"/>
    </location>
</feature>
<comment type="similarity">
    <text evidence="1 10">Belongs to the SHE9 family.</text>
</comment>
<keyword evidence="7 10" id="KW-0496">Mitochondrion</keyword>
<accession>A0A5C3EDW2</accession>
<evidence type="ECO:0000256" key="1">
    <source>
        <dbReference type="ARBA" id="ARBA00007472"/>
    </source>
</evidence>
<dbReference type="PANTHER" id="PTHR31961:SF3">
    <property type="entry name" value="SENSITIVE TO HIGH EXPRESSION PROTEIN 9, MITOCHONDRIAL"/>
    <property type="match status" value="1"/>
</dbReference>
<keyword evidence="4 10" id="KW-0809">Transit peptide</keyword>
<evidence type="ECO:0000256" key="11">
    <source>
        <dbReference type="SAM" id="Coils"/>
    </source>
</evidence>
<organism evidence="13 14">
    <name type="scientific">Ustilago trichophora</name>
    <dbReference type="NCBI Taxonomy" id="86804"/>
    <lineage>
        <taxon>Eukaryota</taxon>
        <taxon>Fungi</taxon>
        <taxon>Dikarya</taxon>
        <taxon>Basidiomycota</taxon>
        <taxon>Ustilaginomycotina</taxon>
        <taxon>Ustilaginomycetes</taxon>
        <taxon>Ustilaginales</taxon>
        <taxon>Ustilaginaceae</taxon>
        <taxon>Ustilago</taxon>
    </lineage>
</organism>
<evidence type="ECO:0000256" key="12">
    <source>
        <dbReference type="SAM" id="MobiDB-lite"/>
    </source>
</evidence>
<evidence type="ECO:0000256" key="8">
    <source>
        <dbReference type="ARBA" id="ARBA00023136"/>
    </source>
</evidence>
<dbReference type="PANTHER" id="PTHR31961">
    <property type="entry name" value="SENSITIVE TO HIGH EXPRESSION PROTEIN 9, MITOCHONDRIAL"/>
    <property type="match status" value="1"/>
</dbReference>
<comment type="function">
    <text evidence="9">Required for the maintenance of the structure of the mitochondrial inner membrane. Involved in mitochondrial morphology. Causes growth arrest when highly overexpressed.</text>
</comment>
<evidence type="ECO:0000313" key="14">
    <source>
        <dbReference type="Proteomes" id="UP000324022"/>
    </source>
</evidence>
<feature type="transmembrane region" description="Helical" evidence="10">
    <location>
        <begin position="356"/>
        <end position="379"/>
    </location>
</feature>
<comment type="subunit">
    <text evidence="10">Homooligomer.</text>
</comment>
<proteinExistence type="inferred from homology"/>
<evidence type="ECO:0000256" key="2">
    <source>
        <dbReference type="ARBA" id="ARBA00022692"/>
    </source>
</evidence>
<evidence type="ECO:0000256" key="7">
    <source>
        <dbReference type="ARBA" id="ARBA00023128"/>
    </source>
</evidence>
<keyword evidence="5 10" id="KW-1133">Transmembrane helix</keyword>
<gene>
    <name evidence="13" type="ORF">UTRI_05104_B</name>
</gene>
<evidence type="ECO:0000256" key="4">
    <source>
        <dbReference type="ARBA" id="ARBA00022946"/>
    </source>
</evidence>
<evidence type="ECO:0000256" key="5">
    <source>
        <dbReference type="ARBA" id="ARBA00022989"/>
    </source>
</evidence>
<dbReference type="OrthoDB" id="5595506at2759"/>
<feature type="compositionally biased region" description="Low complexity" evidence="12">
    <location>
        <begin position="119"/>
        <end position="150"/>
    </location>
</feature>
<evidence type="ECO:0000256" key="6">
    <source>
        <dbReference type="ARBA" id="ARBA00023054"/>
    </source>
</evidence>
<comment type="subcellular location">
    <subcellularLocation>
        <location evidence="10">Mitochondrion inner membrane</location>
        <topology evidence="10">Multi-pass membrane protein</topology>
    </subcellularLocation>
</comment>
<evidence type="ECO:0000256" key="9">
    <source>
        <dbReference type="ARBA" id="ARBA00024807"/>
    </source>
</evidence>
<dbReference type="InterPro" id="IPR008839">
    <property type="entry name" value="MDM33_fungi"/>
</dbReference>
<sequence>MRIALTRSILAPLARCSKSTVASSSRIRIDSAAAEHRLVSSASWNRVRVDDGRAAIPRRYGAEVQCRSLTSSITRHAGEKAAQQNLRQSGSAESQRSGIDNQESIASSQTSTHPRDASQAESPSTSSSSSETPQQPEEAVTQSSASDSTPTTPPPSPPPLEHPPRSSPSHSSPSSSSVILERFRKLTSQLPQFDRLKATSSLSTLLSTASTKAQHLRTQLGSKLSHLSSQYNTYSGYTAIEDLKLRITSLEASLDSARALAVTAKKTYLTAVQNRSASQRETNDLLSRKNSWSEADLGRYTELLRKEHGLSRQEAEAEKELERSEAEVQGAFDELMKAVLVRYHEEQIWSDRMRGWSTYGSLVVAGLNAFLFILAILLVEPYKRKKLAQTFESRLVAAEEESRKLILSSVEQFQLSLNAALIPATPEPILNSEPVTPPPSTPQQMQPAQEEPEANDPVASPTIIESKSDEAAALRHKQEEERLVFASTVGVVVGAVLSLLIGACWS</sequence>
<keyword evidence="2 10" id="KW-0812">Transmembrane</keyword>
<evidence type="ECO:0000256" key="10">
    <source>
        <dbReference type="RuleBase" id="RU364128"/>
    </source>
</evidence>
<feature type="region of interest" description="Disordered" evidence="12">
    <location>
        <begin position="77"/>
        <end position="178"/>
    </location>
</feature>
<evidence type="ECO:0000313" key="13">
    <source>
        <dbReference type="EMBL" id="SPO28854.1"/>
    </source>
</evidence>
<feature type="compositionally biased region" description="Pro residues" evidence="12">
    <location>
        <begin position="151"/>
        <end position="161"/>
    </location>
</feature>
<dbReference type="AlphaFoldDB" id="A0A5C3EDW2"/>